<evidence type="ECO:0000256" key="7">
    <source>
        <dbReference type="SAM" id="MobiDB-lite"/>
    </source>
</evidence>
<evidence type="ECO:0000313" key="11">
    <source>
        <dbReference type="Proteomes" id="UP001555826"/>
    </source>
</evidence>
<dbReference type="PANTHER" id="PTHR42920:SF11">
    <property type="entry name" value="INNER MEMBRANE PROTEIN YTFF"/>
    <property type="match status" value="1"/>
</dbReference>
<evidence type="ECO:0000256" key="1">
    <source>
        <dbReference type="ARBA" id="ARBA00004651"/>
    </source>
</evidence>
<dbReference type="EMBL" id="JBFNQN010000016">
    <property type="protein sequence ID" value="MEW9267147.1"/>
    <property type="molecule type" value="Genomic_DNA"/>
</dbReference>
<feature type="transmembrane region" description="Helical" evidence="8">
    <location>
        <begin position="200"/>
        <end position="217"/>
    </location>
</feature>
<sequence length="296" mass="29998">MGPVLLVIGSCTSLQVGAALAVHLFALGGSTGTTLLRLGLAALVLLVVVRPRVRAWTGLQWRAAVMLGLSLGAMNGCFYAAISRIDLGTAVTIEFLGPLTLSAVLSRRLRDLLWVGLALAGVLVLGLTGEHHGGSLDPVGVVFALLAGACWAAYIMASARVGRLVPGHGGLAVATAVGALALVPLGAGGAVHALGTPNGLWWALGTALLASVVPYSLELAALRRLPQRTFGILLSLEPVIASLAGWALLGQRMTLLGGLGVVLVVLASAGATGTAGRERRQGADGRERVDLTTPAG</sequence>
<dbReference type="Pfam" id="PF00892">
    <property type="entry name" value="EamA"/>
    <property type="match status" value="1"/>
</dbReference>
<feature type="transmembrane region" description="Helical" evidence="8">
    <location>
        <begin position="31"/>
        <end position="49"/>
    </location>
</feature>
<proteinExistence type="inferred from homology"/>
<feature type="transmembrane region" description="Helical" evidence="8">
    <location>
        <begin position="255"/>
        <end position="276"/>
    </location>
</feature>
<feature type="compositionally biased region" description="Basic and acidic residues" evidence="7">
    <location>
        <begin position="276"/>
        <end position="290"/>
    </location>
</feature>
<feature type="domain" description="EamA" evidence="9">
    <location>
        <begin position="140"/>
        <end position="269"/>
    </location>
</feature>
<gene>
    <name evidence="10" type="ORF">AB1207_20540</name>
</gene>
<feature type="transmembrane region" description="Helical" evidence="8">
    <location>
        <begin position="229"/>
        <end position="249"/>
    </location>
</feature>
<keyword evidence="6 8" id="KW-0472">Membrane</keyword>
<evidence type="ECO:0000256" key="8">
    <source>
        <dbReference type="SAM" id="Phobius"/>
    </source>
</evidence>
<evidence type="ECO:0000313" key="10">
    <source>
        <dbReference type="EMBL" id="MEW9267147.1"/>
    </source>
</evidence>
<dbReference type="Proteomes" id="UP001555826">
    <property type="component" value="Unassembled WGS sequence"/>
</dbReference>
<feature type="transmembrane region" description="Helical" evidence="8">
    <location>
        <begin position="171"/>
        <end position="194"/>
    </location>
</feature>
<dbReference type="SUPFAM" id="SSF103481">
    <property type="entry name" value="Multidrug resistance efflux transporter EmrE"/>
    <property type="match status" value="2"/>
</dbReference>
<dbReference type="InterPro" id="IPR037185">
    <property type="entry name" value="EmrE-like"/>
</dbReference>
<organism evidence="10 11">
    <name type="scientific">Kineococcus endophyticus</name>
    <dbReference type="NCBI Taxonomy" id="1181883"/>
    <lineage>
        <taxon>Bacteria</taxon>
        <taxon>Bacillati</taxon>
        <taxon>Actinomycetota</taxon>
        <taxon>Actinomycetes</taxon>
        <taxon>Kineosporiales</taxon>
        <taxon>Kineosporiaceae</taxon>
        <taxon>Kineococcus</taxon>
    </lineage>
</organism>
<keyword evidence="5 8" id="KW-1133">Transmembrane helix</keyword>
<protein>
    <submittedName>
        <fullName evidence="10">EamA family transporter</fullName>
    </submittedName>
</protein>
<dbReference type="PANTHER" id="PTHR42920">
    <property type="entry name" value="OS03G0707200 PROTEIN-RELATED"/>
    <property type="match status" value="1"/>
</dbReference>
<dbReference type="InterPro" id="IPR051258">
    <property type="entry name" value="Diverse_Substrate_Transporter"/>
</dbReference>
<comment type="caution">
    <text evidence="10">The sequence shown here is derived from an EMBL/GenBank/DDBJ whole genome shotgun (WGS) entry which is preliminary data.</text>
</comment>
<dbReference type="InterPro" id="IPR000620">
    <property type="entry name" value="EamA_dom"/>
</dbReference>
<feature type="transmembrane region" description="Helical" evidence="8">
    <location>
        <begin position="141"/>
        <end position="159"/>
    </location>
</feature>
<dbReference type="RefSeq" id="WP_367640367.1">
    <property type="nucleotide sequence ID" value="NZ_JBFNQN010000016.1"/>
</dbReference>
<feature type="transmembrane region" description="Helical" evidence="8">
    <location>
        <begin position="61"/>
        <end position="81"/>
    </location>
</feature>
<feature type="region of interest" description="Disordered" evidence="7">
    <location>
        <begin position="276"/>
        <end position="296"/>
    </location>
</feature>
<comment type="subcellular location">
    <subcellularLocation>
        <location evidence="1">Cell membrane</location>
        <topology evidence="1">Multi-pass membrane protein</topology>
    </subcellularLocation>
</comment>
<evidence type="ECO:0000256" key="6">
    <source>
        <dbReference type="ARBA" id="ARBA00023136"/>
    </source>
</evidence>
<comment type="similarity">
    <text evidence="2">Belongs to the EamA transporter family.</text>
</comment>
<feature type="transmembrane region" description="Helical" evidence="8">
    <location>
        <begin position="87"/>
        <end position="105"/>
    </location>
</feature>
<keyword evidence="11" id="KW-1185">Reference proteome</keyword>
<accession>A0ABV3PD78</accession>
<evidence type="ECO:0000256" key="4">
    <source>
        <dbReference type="ARBA" id="ARBA00022692"/>
    </source>
</evidence>
<evidence type="ECO:0000256" key="5">
    <source>
        <dbReference type="ARBA" id="ARBA00022989"/>
    </source>
</evidence>
<name>A0ABV3PD78_9ACTN</name>
<feature type="transmembrane region" description="Helical" evidence="8">
    <location>
        <begin position="112"/>
        <end position="129"/>
    </location>
</feature>
<keyword evidence="3" id="KW-1003">Cell membrane</keyword>
<keyword evidence="4 8" id="KW-0812">Transmembrane</keyword>
<evidence type="ECO:0000259" key="9">
    <source>
        <dbReference type="Pfam" id="PF00892"/>
    </source>
</evidence>
<reference evidence="10 11" key="1">
    <citation type="submission" date="2024-07" db="EMBL/GenBank/DDBJ databases">
        <authorList>
            <person name="Thanompreechachai J."/>
            <person name="Duangmal K."/>
        </authorList>
    </citation>
    <scope>NUCLEOTIDE SEQUENCE [LARGE SCALE GENOMIC DNA]</scope>
    <source>
        <strain evidence="10 11">KCTC 19886</strain>
    </source>
</reference>
<evidence type="ECO:0000256" key="2">
    <source>
        <dbReference type="ARBA" id="ARBA00007362"/>
    </source>
</evidence>
<evidence type="ECO:0000256" key="3">
    <source>
        <dbReference type="ARBA" id="ARBA00022475"/>
    </source>
</evidence>